<dbReference type="GO" id="GO:0046685">
    <property type="term" value="P:response to arsenic-containing substance"/>
    <property type="evidence" value="ECO:0007669"/>
    <property type="project" value="UniProtKB-KW"/>
</dbReference>
<dbReference type="PANTHER" id="PTHR30041:SF5">
    <property type="entry name" value="ARSENATE REDUCTASE-RELATED"/>
    <property type="match status" value="1"/>
</dbReference>
<evidence type="ECO:0000256" key="5">
    <source>
        <dbReference type="ARBA" id="ARBA00039879"/>
    </source>
</evidence>
<dbReference type="SUPFAM" id="SSF52833">
    <property type="entry name" value="Thioredoxin-like"/>
    <property type="match status" value="1"/>
</dbReference>
<evidence type="ECO:0000256" key="1">
    <source>
        <dbReference type="ARBA" id="ARBA00007198"/>
    </source>
</evidence>
<comment type="similarity">
    <text evidence="1 6 7">Belongs to the ArsC family.</text>
</comment>
<dbReference type="EC" id="1.20.4.1" evidence="4 7"/>
<dbReference type="InterPro" id="IPR036249">
    <property type="entry name" value="Thioredoxin-like_sf"/>
</dbReference>
<dbReference type="Gene3D" id="3.40.30.10">
    <property type="entry name" value="Glutaredoxin"/>
    <property type="match status" value="1"/>
</dbReference>
<dbReference type="RefSeq" id="WP_094036671.1">
    <property type="nucleotide sequence ID" value="NZ_CP022540.1"/>
</dbReference>
<proteinExistence type="inferred from homology"/>
<dbReference type="Proteomes" id="UP000203589">
    <property type="component" value="Chromosome"/>
</dbReference>
<organism evidence="8 9">
    <name type="scientific">Antarctobacter heliothermus</name>
    <dbReference type="NCBI Taxonomy" id="74033"/>
    <lineage>
        <taxon>Bacteria</taxon>
        <taxon>Pseudomonadati</taxon>
        <taxon>Pseudomonadota</taxon>
        <taxon>Alphaproteobacteria</taxon>
        <taxon>Rhodobacterales</taxon>
        <taxon>Roseobacteraceae</taxon>
        <taxon>Antarctobacter</taxon>
    </lineage>
</organism>
<accession>A0A222E9W2</accession>
<name>A0A222E9W2_9RHOB</name>
<dbReference type="EMBL" id="CP022540">
    <property type="protein sequence ID" value="ASP22984.1"/>
    <property type="molecule type" value="Genomic_DNA"/>
</dbReference>
<sequence length="120" mass="12692">MAVVIFHNPKCSKSRETLDLIRAAGVDPVVVPYLTTGWTKPQLQALFAVAGLEPSEALRTARGAAKELGLTDAGVSPDAILDAMVAHPELVERPIVCSPKGVRLCRPPERVSDLLPGAEG</sequence>
<dbReference type="CDD" id="cd03034">
    <property type="entry name" value="ArsC_ArsC"/>
    <property type="match status" value="1"/>
</dbReference>
<keyword evidence="9" id="KW-1185">Reference proteome</keyword>
<protein>
    <recommendedName>
        <fullName evidence="5 7">Arsenate reductase</fullName>
        <ecNumber evidence="4 7">1.20.4.1</ecNumber>
    </recommendedName>
</protein>
<keyword evidence="2" id="KW-0059">Arsenical resistance</keyword>
<dbReference type="KEGG" id="aht:ANTHELSMS3_04382"/>
<evidence type="ECO:0000256" key="6">
    <source>
        <dbReference type="PROSITE-ProRule" id="PRU01282"/>
    </source>
</evidence>
<dbReference type="OrthoDB" id="9790554at2"/>
<dbReference type="AlphaFoldDB" id="A0A222E9W2"/>
<gene>
    <name evidence="8" type="ORF">ANTHELSMS3_04382</name>
</gene>
<comment type="catalytic activity">
    <reaction evidence="7">
        <text>[glutaredoxin]-dithiol + arsenate + glutathione + H(+) = glutathionyl-S-S-[glutaredoxin] + arsenite + H2O</text>
        <dbReference type="Rhea" id="RHEA:22016"/>
        <dbReference type="Rhea" id="RHEA-COMP:10729"/>
        <dbReference type="Rhea" id="RHEA-COMP:17668"/>
        <dbReference type="ChEBI" id="CHEBI:15377"/>
        <dbReference type="ChEBI" id="CHEBI:15378"/>
        <dbReference type="ChEBI" id="CHEBI:29242"/>
        <dbReference type="ChEBI" id="CHEBI:29950"/>
        <dbReference type="ChEBI" id="CHEBI:48597"/>
        <dbReference type="ChEBI" id="CHEBI:57925"/>
        <dbReference type="ChEBI" id="CHEBI:146199"/>
        <dbReference type="EC" id="1.20.4.1"/>
    </reaction>
</comment>
<dbReference type="PANTHER" id="PTHR30041">
    <property type="entry name" value="ARSENATE REDUCTASE"/>
    <property type="match status" value="1"/>
</dbReference>
<keyword evidence="3 7" id="KW-0560">Oxidoreductase</keyword>
<evidence type="ECO:0000256" key="7">
    <source>
        <dbReference type="RuleBase" id="RU362029"/>
    </source>
</evidence>
<evidence type="ECO:0000256" key="3">
    <source>
        <dbReference type="ARBA" id="ARBA00023002"/>
    </source>
</evidence>
<dbReference type="NCBIfam" id="TIGR00014">
    <property type="entry name" value="arsC"/>
    <property type="match status" value="1"/>
</dbReference>
<evidence type="ECO:0000313" key="9">
    <source>
        <dbReference type="Proteomes" id="UP000203589"/>
    </source>
</evidence>
<evidence type="ECO:0000256" key="4">
    <source>
        <dbReference type="ARBA" id="ARBA00038969"/>
    </source>
</evidence>
<dbReference type="Pfam" id="PF03960">
    <property type="entry name" value="ArsC"/>
    <property type="match status" value="1"/>
</dbReference>
<evidence type="ECO:0000313" key="8">
    <source>
        <dbReference type="EMBL" id="ASP22984.1"/>
    </source>
</evidence>
<evidence type="ECO:0000256" key="2">
    <source>
        <dbReference type="ARBA" id="ARBA00022849"/>
    </source>
</evidence>
<dbReference type="InterPro" id="IPR006660">
    <property type="entry name" value="Arsenate_reductase-like"/>
</dbReference>
<reference evidence="8 9" key="1">
    <citation type="submission" date="2017-07" db="EMBL/GenBank/DDBJ databases">
        <title>Genome Sequence of Antarctobacter heliothermus Strain SMS3 Isolated from a culture of the Diatom Skeletonema marinoi.</title>
        <authorList>
            <person name="Topel M."/>
            <person name="Pinder M.I.M."/>
            <person name="Johansson O.N."/>
            <person name="Kourtchenko O."/>
            <person name="Godhe A."/>
            <person name="Clarke A.K."/>
        </authorList>
    </citation>
    <scope>NUCLEOTIDE SEQUENCE [LARGE SCALE GENOMIC DNA]</scope>
    <source>
        <strain evidence="8 9">SMS3</strain>
    </source>
</reference>
<dbReference type="InterPro" id="IPR006659">
    <property type="entry name" value="Arsenate_reductase"/>
</dbReference>
<dbReference type="GO" id="GO:0008794">
    <property type="term" value="F:arsenate reductase (glutaredoxin) activity"/>
    <property type="evidence" value="ECO:0007669"/>
    <property type="project" value="UniProtKB-UniRule"/>
</dbReference>
<dbReference type="PROSITE" id="PS51353">
    <property type="entry name" value="ARSC"/>
    <property type="match status" value="1"/>
</dbReference>